<feature type="region of interest" description="Disordered" evidence="1">
    <location>
        <begin position="1"/>
        <end position="25"/>
    </location>
</feature>
<name>A0A7G1KTM1_9NOCA</name>
<protein>
    <submittedName>
        <fullName evidence="2">Uncharacterized protein</fullName>
    </submittedName>
</protein>
<proteinExistence type="predicted"/>
<evidence type="ECO:0000313" key="2">
    <source>
        <dbReference type="EMBL" id="BCK58442.1"/>
    </source>
</evidence>
<feature type="compositionally biased region" description="Low complexity" evidence="1">
    <location>
        <begin position="15"/>
        <end position="24"/>
    </location>
</feature>
<dbReference type="AlphaFoldDB" id="A0A7G1KTM1"/>
<evidence type="ECO:0000313" key="3">
    <source>
        <dbReference type="Proteomes" id="UP000516173"/>
    </source>
</evidence>
<dbReference type="EMBL" id="AP023396">
    <property type="protein sequence ID" value="BCK58442.1"/>
    <property type="molecule type" value="Genomic_DNA"/>
</dbReference>
<gene>
    <name evidence="2" type="ORF">NWFMUON74_62140</name>
</gene>
<keyword evidence="3" id="KW-1185">Reference proteome</keyword>
<accession>A0A7G1KTM1</accession>
<evidence type="ECO:0000256" key="1">
    <source>
        <dbReference type="SAM" id="MobiDB-lite"/>
    </source>
</evidence>
<sequence>MSPPIGGDWTGSGAGAVSPGSGTSEASIAGGGAVLFGQESVFGVLNGAVVDAGGAAVATLGSAGAPMSPATSAAAANDLERLIRRVMQVLIACELIRRAPGPLRSVPTVTRRY</sequence>
<reference evidence="2 3" key="1">
    <citation type="submission" date="2020-08" db="EMBL/GenBank/DDBJ databases">
        <title>Genome Sequencing of Nocardia wallacei strain FMUON74 and assembly.</title>
        <authorList>
            <person name="Toyokawa M."/>
            <person name="Uesaka K."/>
        </authorList>
    </citation>
    <scope>NUCLEOTIDE SEQUENCE [LARGE SCALE GENOMIC DNA]</scope>
    <source>
        <strain evidence="2 3">FMUON74</strain>
    </source>
</reference>
<dbReference type="KEGG" id="nwl:NWFMUON74_62140"/>
<organism evidence="2 3">
    <name type="scientific">Nocardia wallacei</name>
    <dbReference type="NCBI Taxonomy" id="480035"/>
    <lineage>
        <taxon>Bacteria</taxon>
        <taxon>Bacillati</taxon>
        <taxon>Actinomycetota</taxon>
        <taxon>Actinomycetes</taxon>
        <taxon>Mycobacteriales</taxon>
        <taxon>Nocardiaceae</taxon>
        <taxon>Nocardia</taxon>
    </lineage>
</organism>
<dbReference type="Proteomes" id="UP000516173">
    <property type="component" value="Chromosome"/>
</dbReference>